<dbReference type="EMBL" id="BONN01000001">
    <property type="protein sequence ID" value="GIG31008.1"/>
    <property type="molecule type" value="Genomic_DNA"/>
</dbReference>
<feature type="signal peptide" evidence="1">
    <location>
        <begin position="1"/>
        <end position="37"/>
    </location>
</feature>
<evidence type="ECO:0000313" key="2">
    <source>
        <dbReference type="EMBL" id="GIG31008.1"/>
    </source>
</evidence>
<evidence type="ECO:0000313" key="3">
    <source>
        <dbReference type="EMBL" id="NYD85984.1"/>
    </source>
</evidence>
<evidence type="ECO:0000256" key="1">
    <source>
        <dbReference type="SAM" id="SignalP"/>
    </source>
</evidence>
<evidence type="ECO:0000313" key="4">
    <source>
        <dbReference type="Proteomes" id="UP000577956"/>
    </source>
</evidence>
<dbReference type="Proteomes" id="UP000618382">
    <property type="component" value="Unassembled WGS sequence"/>
</dbReference>
<evidence type="ECO:0000313" key="5">
    <source>
        <dbReference type="Proteomes" id="UP000618382"/>
    </source>
</evidence>
<protein>
    <submittedName>
        <fullName evidence="3">Multiple sugar transport system substrate-binding protein</fullName>
    </submittedName>
    <submittedName>
        <fullName evidence="2">Sugar ABC transporter substrate-binding protein</fullName>
    </submittedName>
</protein>
<dbReference type="EMBL" id="JACCBK010000001">
    <property type="protein sequence ID" value="NYD85984.1"/>
    <property type="molecule type" value="Genomic_DNA"/>
</dbReference>
<name>A0A7Y9JYP8_9CELL</name>
<dbReference type="RefSeq" id="WP_140457690.1">
    <property type="nucleotide sequence ID" value="NZ_BAABFI010000002.1"/>
</dbReference>
<sequence>MRTPHPRRPRSAAPLRAAALLAAGALALTACSGSSGGADETVDPDAPVEIRWSWWGSDTRHELTQEVIDAFEAKHPNITVVPDYTDWDSYFDKLSVSVAGGDAPDVITQEERYLADYASRGVLADLSELDIDTSLIDENILTSGTLDDSLYGLATGVNVYAVVADPQAFADAGVEMPDDTTWTWQDYVDIANQISTNSGGAIRGAQDYGFNEPGFSIFARQQGQSLYTADGELGFDTATLAQWWQHSLDLQAGGGTPDAATTVEVNAAGPEQSLIGTNKGAMAWFWSNQLTAITSASGRDLELLRVPGESEFDRTGMYFKPAMYYSVSQQSEHPEAAALLVDFLVNDPAAGEILLSDRGLPANTEVRAAVQDKFEDTDKKAAEFLTDLEDEIVDGPAVPPVGAGSVAEIIARMTTEVLFARLTPQEAAEQFVSEVESAIG</sequence>
<keyword evidence="3" id="KW-0813">Transport</keyword>
<dbReference type="AlphaFoldDB" id="A0A7Y9JYP8"/>
<dbReference type="InterPro" id="IPR006059">
    <property type="entry name" value="SBP"/>
</dbReference>
<organism evidence="3 4">
    <name type="scientific">Cellulomonas oligotrophica</name>
    <dbReference type="NCBI Taxonomy" id="931536"/>
    <lineage>
        <taxon>Bacteria</taxon>
        <taxon>Bacillati</taxon>
        <taxon>Actinomycetota</taxon>
        <taxon>Actinomycetes</taxon>
        <taxon>Micrococcales</taxon>
        <taxon>Cellulomonadaceae</taxon>
        <taxon>Cellulomonas</taxon>
    </lineage>
</organism>
<dbReference type="Gene3D" id="3.40.190.10">
    <property type="entry name" value="Periplasmic binding protein-like II"/>
    <property type="match status" value="2"/>
</dbReference>
<proteinExistence type="predicted"/>
<dbReference type="Proteomes" id="UP000577956">
    <property type="component" value="Unassembled WGS sequence"/>
</dbReference>
<dbReference type="PROSITE" id="PS51257">
    <property type="entry name" value="PROKAR_LIPOPROTEIN"/>
    <property type="match status" value="1"/>
</dbReference>
<keyword evidence="1" id="KW-0732">Signal</keyword>
<comment type="caution">
    <text evidence="3">The sequence shown here is derived from an EMBL/GenBank/DDBJ whole genome shotgun (WGS) entry which is preliminary data.</text>
</comment>
<keyword evidence="5" id="KW-1185">Reference proteome</keyword>
<dbReference type="SUPFAM" id="SSF53850">
    <property type="entry name" value="Periplasmic binding protein-like II"/>
    <property type="match status" value="1"/>
</dbReference>
<dbReference type="PANTHER" id="PTHR43649">
    <property type="entry name" value="ARABINOSE-BINDING PROTEIN-RELATED"/>
    <property type="match status" value="1"/>
</dbReference>
<gene>
    <name evidence="3" type="ORF">BKA21_001533</name>
    <name evidence="2" type="ORF">Col01nite_01670</name>
</gene>
<reference evidence="3 4" key="1">
    <citation type="submission" date="2020-07" db="EMBL/GenBank/DDBJ databases">
        <title>Sequencing the genomes of 1000 actinobacteria strains.</title>
        <authorList>
            <person name="Klenk H.-P."/>
        </authorList>
    </citation>
    <scope>NUCLEOTIDE SEQUENCE [LARGE SCALE GENOMIC DNA]</scope>
    <source>
        <strain evidence="3 4">DSM 24482</strain>
    </source>
</reference>
<dbReference type="InterPro" id="IPR050490">
    <property type="entry name" value="Bact_solute-bd_prot1"/>
</dbReference>
<feature type="chain" id="PRO_5038350706" evidence="1">
    <location>
        <begin position="38"/>
        <end position="440"/>
    </location>
</feature>
<keyword evidence="3" id="KW-0762">Sugar transport</keyword>
<reference evidence="2 5" key="2">
    <citation type="submission" date="2021-01" db="EMBL/GenBank/DDBJ databases">
        <title>Whole genome shotgun sequence of Cellulomonas oligotrophica NBRC 109435.</title>
        <authorList>
            <person name="Komaki H."/>
            <person name="Tamura T."/>
        </authorList>
    </citation>
    <scope>NUCLEOTIDE SEQUENCE [LARGE SCALE GENOMIC DNA]</scope>
    <source>
        <strain evidence="2 5">NBRC 109435</strain>
    </source>
</reference>
<dbReference type="Pfam" id="PF01547">
    <property type="entry name" value="SBP_bac_1"/>
    <property type="match status" value="1"/>
</dbReference>
<accession>A0A7Y9JYP8</accession>
<dbReference type="PANTHER" id="PTHR43649:SF11">
    <property type="entry name" value="ABC TRANSPORTER SUBSTRATE-BINDING PROTEIN YESO-RELATED"/>
    <property type="match status" value="1"/>
</dbReference>